<evidence type="ECO:0008006" key="5">
    <source>
        <dbReference type="Google" id="ProtNLM"/>
    </source>
</evidence>
<dbReference type="AlphaFoldDB" id="A0A830GRJ3"/>
<proteinExistence type="predicted"/>
<keyword evidence="2" id="KW-0812">Transmembrane</keyword>
<dbReference type="Proteomes" id="UP000605784">
    <property type="component" value="Unassembled WGS sequence"/>
</dbReference>
<dbReference type="InterPro" id="IPR027268">
    <property type="entry name" value="Peptidase_M4/M1_CTD_sf"/>
</dbReference>
<feature type="region of interest" description="Disordered" evidence="1">
    <location>
        <begin position="396"/>
        <end position="476"/>
    </location>
</feature>
<comment type="caution">
    <text evidence="3">The sequence shown here is derived from an EMBL/GenBank/DDBJ whole genome shotgun (WGS) entry which is preliminary data.</text>
</comment>
<reference evidence="3" key="2">
    <citation type="submission" date="2020-09" db="EMBL/GenBank/DDBJ databases">
        <authorList>
            <person name="Sun Q."/>
            <person name="Ohkuma M."/>
        </authorList>
    </citation>
    <scope>NUCLEOTIDE SEQUENCE</scope>
    <source>
        <strain evidence="3">JCM 17820</strain>
    </source>
</reference>
<name>A0A830GRJ3_9EURY</name>
<gene>
    <name evidence="3" type="ORF">GCM10009030_38310</name>
</gene>
<keyword evidence="4" id="KW-1185">Reference proteome</keyword>
<dbReference type="Gene3D" id="1.10.390.10">
    <property type="entry name" value="Neutral Protease Domain 2"/>
    <property type="match status" value="1"/>
</dbReference>
<keyword evidence="2" id="KW-1133">Transmembrane helix</keyword>
<dbReference type="RefSeq" id="WP_189001818.1">
    <property type="nucleotide sequence ID" value="NZ_BMOU01000007.1"/>
</dbReference>
<dbReference type="EMBL" id="BMOU01000007">
    <property type="protein sequence ID" value="GGO03047.1"/>
    <property type="molecule type" value="Genomic_DNA"/>
</dbReference>
<reference evidence="3" key="1">
    <citation type="journal article" date="2014" name="Int. J. Syst. Evol. Microbiol.">
        <title>Complete genome sequence of Corynebacterium casei LMG S-19264T (=DSM 44701T), isolated from a smear-ripened cheese.</title>
        <authorList>
            <consortium name="US DOE Joint Genome Institute (JGI-PGF)"/>
            <person name="Walter F."/>
            <person name="Albersmeier A."/>
            <person name="Kalinowski J."/>
            <person name="Ruckert C."/>
        </authorList>
    </citation>
    <scope>NUCLEOTIDE SEQUENCE</scope>
    <source>
        <strain evidence="3">JCM 17820</strain>
    </source>
</reference>
<protein>
    <recommendedName>
        <fullName evidence="5">Glycyl aminopeptidase</fullName>
    </recommendedName>
</protein>
<evidence type="ECO:0000313" key="3">
    <source>
        <dbReference type="EMBL" id="GGO03047.1"/>
    </source>
</evidence>
<feature type="transmembrane region" description="Helical" evidence="2">
    <location>
        <begin position="482"/>
        <end position="500"/>
    </location>
</feature>
<evidence type="ECO:0000313" key="4">
    <source>
        <dbReference type="Proteomes" id="UP000605784"/>
    </source>
</evidence>
<dbReference type="SUPFAM" id="SSF55486">
    <property type="entry name" value="Metalloproteases ('zincins'), catalytic domain"/>
    <property type="match status" value="1"/>
</dbReference>
<organism evidence="3 4">
    <name type="scientific">Haloarcula pellucida</name>
    <dbReference type="NCBI Taxonomy" id="1427151"/>
    <lineage>
        <taxon>Archaea</taxon>
        <taxon>Methanobacteriati</taxon>
        <taxon>Methanobacteriota</taxon>
        <taxon>Stenosarchaea group</taxon>
        <taxon>Halobacteria</taxon>
        <taxon>Halobacteriales</taxon>
        <taxon>Haloarculaceae</taxon>
        <taxon>Haloarcula</taxon>
    </lineage>
</organism>
<keyword evidence="2" id="KW-0472">Membrane</keyword>
<sequence>MRSHAVAVLLCLSILVSAPSVLATESQANAADDVQSMDVRYVVDRLPEQVGRVQVTAVVDVPDRVSDLSVRTPTNTTVLSADGLASTGSRWRWDGSSNTVSVTYTVPVGLRTAYGQRTADTAEWALVVRREVALHARWRWQAGPDPGWNETMAVAAGQRGVGGETAVFVGPHETITRTTPDGTVRLVVPDAATLEPDPVAVLDTIEDAQRSTTIGDAHDAVTILVTPNSLAVGGYTPSNGAPVALVNAGERVGVPTNVWVHEYRHTRQTYRTSAGMAWLEEGSADYYAARMTYQQGRIDYDRYRRRVTTDRYRDADLTRPSTWSSPDVQYDKGTRVVAALDVHIRQATDGERTFATVLRRLSRSDERLTLSVFAETVSAVAGQDLDAFVRQAVTGPAPSVPADPDGDGVSTHAERQRGTDPYRATMGDGSDDRTAARIDGTAWPQSEEQLSDDRTATDRLGVANGSGDGADRGTPERPHAPLPLWLAVLAVWLVLTGLLWRDRPGRLPGRRHR</sequence>
<evidence type="ECO:0000256" key="1">
    <source>
        <dbReference type="SAM" id="MobiDB-lite"/>
    </source>
</evidence>
<accession>A0A830GRJ3</accession>
<evidence type="ECO:0000256" key="2">
    <source>
        <dbReference type="SAM" id="Phobius"/>
    </source>
</evidence>